<gene>
    <name evidence="1" type="ORF">NITHO_1410002</name>
</gene>
<dbReference type="RefSeq" id="WP_008474914.1">
    <property type="nucleotide sequence ID" value="NZ_CAGS01000048.1"/>
</dbReference>
<proteinExistence type="predicted"/>
<accession>I4ED97</accession>
<evidence type="ECO:0000313" key="1">
    <source>
        <dbReference type="EMBL" id="CCF82659.1"/>
    </source>
</evidence>
<keyword evidence="2" id="KW-1185">Reference proteome</keyword>
<reference evidence="1 2" key="1">
    <citation type="journal article" date="2012" name="ISME J.">
        <title>Nitrification expanded: discovery, physiology and genomics of a nitrite-oxidizing bacterium from the phylum Chloroflexi.</title>
        <authorList>
            <person name="Sorokin D.Y."/>
            <person name="Lucker S."/>
            <person name="Vejmelkova D."/>
            <person name="Kostrikina N.A."/>
            <person name="Kleerebezem R."/>
            <person name="Rijpstra W.I."/>
            <person name="Damste J.S."/>
            <person name="Le Paslier D."/>
            <person name="Muyzer G."/>
            <person name="Wagner M."/>
            <person name="van Loosdrecht M.C."/>
            <person name="Daims H."/>
        </authorList>
    </citation>
    <scope>NUCLEOTIDE SEQUENCE [LARGE SCALE GENOMIC DNA]</scope>
    <source>
        <strain evidence="2">none</strain>
    </source>
</reference>
<comment type="caution">
    <text evidence="1">The sequence shown here is derived from an EMBL/GenBank/DDBJ whole genome shotgun (WGS) entry which is preliminary data.</text>
</comment>
<dbReference type="EMBL" id="CAGS01000048">
    <property type="protein sequence ID" value="CCF82659.1"/>
    <property type="molecule type" value="Genomic_DNA"/>
</dbReference>
<dbReference type="AlphaFoldDB" id="I4ED97"/>
<organism evidence="1 2">
    <name type="scientific">Nitrolancea hollandica Lb</name>
    <dbReference type="NCBI Taxonomy" id="1129897"/>
    <lineage>
        <taxon>Bacteria</taxon>
        <taxon>Pseudomonadati</taxon>
        <taxon>Thermomicrobiota</taxon>
        <taxon>Thermomicrobia</taxon>
        <taxon>Sphaerobacterales</taxon>
        <taxon>Sphaerobacterineae</taxon>
        <taxon>Sphaerobacteraceae</taxon>
        <taxon>Nitrolancea</taxon>
    </lineage>
</organism>
<dbReference type="Proteomes" id="UP000004221">
    <property type="component" value="Unassembled WGS sequence"/>
</dbReference>
<protein>
    <submittedName>
        <fullName evidence="1">Uncharacterized protein</fullName>
    </submittedName>
</protein>
<evidence type="ECO:0000313" key="2">
    <source>
        <dbReference type="Proteomes" id="UP000004221"/>
    </source>
</evidence>
<name>I4ED97_9BACT</name>
<sequence length="157" mass="17750">MNPKLSRLTGTKISRLRQISPYVPPFTIELLDECDEESIELIESLGYKIIDVRMKGHEGYNAIIRSYQDDYIAQLVDDEGKDIVFVPLAEIGVTSREVGFSLGHRLGTIRESEEGPVYEAFGKNLVDPEQVYYFEDWESVRELLGESGITCVISLEG</sequence>
<dbReference type="OrthoDB" id="176168at2"/>